<dbReference type="Pfam" id="PF08379">
    <property type="entry name" value="Bact_transglu_N"/>
    <property type="match status" value="1"/>
</dbReference>
<reference evidence="2 3" key="1">
    <citation type="submission" date="2023-07" db="EMBL/GenBank/DDBJ databases">
        <title>Genomic Encyclopedia of Type Strains, Phase IV (KMG-IV): sequencing the most valuable type-strain genomes for metagenomic binning, comparative biology and taxonomic classification.</title>
        <authorList>
            <person name="Goeker M."/>
        </authorList>
    </citation>
    <scope>NUCLEOTIDE SEQUENCE [LARGE SCALE GENOMIC DNA]</scope>
    <source>
        <strain evidence="2 3">DSM 3770</strain>
    </source>
</reference>
<feature type="domain" description="Transglutaminase-like" evidence="1">
    <location>
        <begin position="161"/>
        <end position="221"/>
    </location>
</feature>
<dbReference type="Proteomes" id="UP001241747">
    <property type="component" value="Unassembled WGS sequence"/>
</dbReference>
<organism evidence="2 3">
    <name type="scientific">Xanthobacter agilis</name>
    <dbReference type="NCBI Taxonomy" id="47492"/>
    <lineage>
        <taxon>Bacteria</taxon>
        <taxon>Pseudomonadati</taxon>
        <taxon>Pseudomonadota</taxon>
        <taxon>Alphaproteobacteria</taxon>
        <taxon>Hyphomicrobiales</taxon>
        <taxon>Xanthobacteraceae</taxon>
        <taxon>Xanthobacter</taxon>
    </lineage>
</organism>
<dbReference type="Gene3D" id="3.10.620.30">
    <property type="match status" value="1"/>
</dbReference>
<keyword evidence="3" id="KW-1185">Reference proteome</keyword>
<dbReference type="PANTHER" id="PTHR33490">
    <property type="entry name" value="BLR5614 PROTEIN-RELATED"/>
    <property type="match status" value="1"/>
</dbReference>
<accession>A0ABU0LA65</accession>
<dbReference type="SUPFAM" id="SSF54001">
    <property type="entry name" value="Cysteine proteinases"/>
    <property type="match status" value="1"/>
</dbReference>
<dbReference type="SMART" id="SM00460">
    <property type="entry name" value="TGc"/>
    <property type="match status" value="1"/>
</dbReference>
<protein>
    <submittedName>
        <fullName evidence="2">Transglutaminase-like putative cysteine protease</fullName>
    </submittedName>
</protein>
<dbReference type="RefSeq" id="WP_237345156.1">
    <property type="nucleotide sequence ID" value="NZ_JABWGX010000008.1"/>
</dbReference>
<dbReference type="InterPro" id="IPR002931">
    <property type="entry name" value="Transglutaminase-like"/>
</dbReference>
<comment type="caution">
    <text evidence="2">The sequence shown here is derived from an EMBL/GenBank/DDBJ whole genome shotgun (WGS) entry which is preliminary data.</text>
</comment>
<gene>
    <name evidence="2" type="ORF">QOZ94_000809</name>
</gene>
<dbReference type="InterPro" id="IPR013589">
    <property type="entry name" value="Bac_transglu_N"/>
</dbReference>
<evidence type="ECO:0000313" key="3">
    <source>
        <dbReference type="Proteomes" id="UP001241747"/>
    </source>
</evidence>
<evidence type="ECO:0000313" key="2">
    <source>
        <dbReference type="EMBL" id="MDQ0504035.1"/>
    </source>
</evidence>
<name>A0ABU0LA65_XANAG</name>
<dbReference type="PANTHER" id="PTHR33490:SF6">
    <property type="entry name" value="SLL1049 PROTEIN"/>
    <property type="match status" value="1"/>
</dbReference>
<dbReference type="InterPro" id="IPR038765">
    <property type="entry name" value="Papain-like_cys_pep_sf"/>
</dbReference>
<dbReference type="EMBL" id="JAUSVY010000002">
    <property type="protein sequence ID" value="MDQ0504035.1"/>
    <property type="molecule type" value="Genomic_DNA"/>
</dbReference>
<proteinExistence type="predicted"/>
<evidence type="ECO:0000259" key="1">
    <source>
        <dbReference type="SMART" id="SM00460"/>
    </source>
</evidence>
<sequence>MRVRIRHEITQRFAPGSRNLSVTVRLTPRPHEGQFIQRWTLDLNSDGRLHPLEDAFGNLCHAFSVDGPTDHVTVVAEGEVETFDTTGIVRGTVEPFPPALYLRETSLAHPTEAVITFADSVKDASPDPLSRLHALMVHLHETVAEIEPTPTIMPMSAHDALVAKASCPGGLAHLFTAAARHLGSPARHISGYLAEDDEGTARHWAEAYVPEIGWVAFDPGRNLCTTENYVRLAVGLDAFGVAPMRSTGFECRESVCAQDGRVPTRAVQSQSQGQN</sequence>
<dbReference type="Pfam" id="PF01841">
    <property type="entry name" value="Transglut_core"/>
    <property type="match status" value="1"/>
</dbReference>